<dbReference type="GO" id="GO:0051260">
    <property type="term" value="P:protein homooligomerization"/>
    <property type="evidence" value="ECO:0007669"/>
    <property type="project" value="UniProtKB-ARBA"/>
</dbReference>
<comment type="caution">
    <text evidence="10">The sequence shown here is derived from an EMBL/GenBank/DDBJ whole genome shotgun (WGS) entry which is preliminary data.</text>
</comment>
<feature type="transmembrane region" description="Helical" evidence="9">
    <location>
        <begin position="105"/>
        <end position="129"/>
    </location>
</feature>
<sequence>MALDADTARTIVGIIGNVISFFLFISPAPTFYKICKAKSVQNFKPDPYVVTVLNCSMWVFYGMPFVHPDSILVLTINAIGLFVELVFVTLFVIYSPDWSKRSKILIAMLVEFVFLAMVVLVTLFCLHGSKARSMLVGIVSIVFNIAMYTSPLTIMKRVVTTKSVKFMPFYLSLANFANGTVWFFYALIKFDPYVLVPNALGCLSGLVQLILYATYYKSTNWNEQENPARQTETELQPASRV</sequence>
<keyword evidence="7 9" id="KW-1133">Transmembrane helix</keyword>
<dbReference type="GO" id="GO:0012505">
    <property type="term" value="C:endomembrane system"/>
    <property type="evidence" value="ECO:0007669"/>
    <property type="project" value="UniProtKB-SubCell"/>
</dbReference>
<feature type="transmembrane region" description="Helical" evidence="9">
    <location>
        <begin position="194"/>
        <end position="215"/>
    </location>
</feature>
<evidence type="ECO:0000256" key="1">
    <source>
        <dbReference type="ARBA" id="ARBA00004127"/>
    </source>
</evidence>
<comment type="similarity">
    <text evidence="2 9">Belongs to the SWEET sugar transporter family.</text>
</comment>
<comment type="function">
    <text evidence="9">Mediates both low-affinity uptake and efflux of sugar across the membrane.</text>
</comment>
<dbReference type="PANTHER" id="PTHR10791">
    <property type="entry name" value="RAG1-ACTIVATING PROTEIN 1"/>
    <property type="match status" value="1"/>
</dbReference>
<keyword evidence="6" id="KW-0677">Repeat</keyword>
<dbReference type="Gene3D" id="1.20.1280.290">
    <property type="match status" value="2"/>
</dbReference>
<feature type="transmembrane region" description="Helical" evidence="9">
    <location>
        <begin position="167"/>
        <end position="188"/>
    </location>
</feature>
<accession>A0A9N7R911</accession>
<reference evidence="10" key="1">
    <citation type="submission" date="2019-12" db="EMBL/GenBank/DDBJ databases">
        <authorList>
            <person name="Scholes J."/>
        </authorList>
    </citation>
    <scope>NUCLEOTIDE SEQUENCE</scope>
</reference>
<keyword evidence="5 9" id="KW-0812">Transmembrane</keyword>
<feature type="transmembrane region" description="Helical" evidence="9">
    <location>
        <begin position="135"/>
        <end position="155"/>
    </location>
</feature>
<dbReference type="OrthoDB" id="409725at2759"/>
<dbReference type="EMBL" id="CACSLK010020742">
    <property type="protein sequence ID" value="CAA0820895.1"/>
    <property type="molecule type" value="Genomic_DNA"/>
</dbReference>
<feature type="transmembrane region" description="Helical" evidence="9">
    <location>
        <begin position="12"/>
        <end position="35"/>
    </location>
</feature>
<dbReference type="Pfam" id="PF03083">
    <property type="entry name" value="MtN3_slv"/>
    <property type="match status" value="2"/>
</dbReference>
<keyword evidence="4 9" id="KW-0762">Sugar transport</keyword>
<dbReference type="Proteomes" id="UP001153555">
    <property type="component" value="Unassembled WGS sequence"/>
</dbReference>
<keyword evidence="11" id="KW-1185">Reference proteome</keyword>
<proteinExistence type="inferred from homology"/>
<evidence type="ECO:0000256" key="4">
    <source>
        <dbReference type="ARBA" id="ARBA00022597"/>
    </source>
</evidence>
<dbReference type="FunFam" id="1.20.1280.290:FF:000001">
    <property type="entry name" value="Bidirectional sugar transporter SWEET"/>
    <property type="match status" value="1"/>
</dbReference>
<evidence type="ECO:0000256" key="5">
    <source>
        <dbReference type="ARBA" id="ARBA00022692"/>
    </source>
</evidence>
<evidence type="ECO:0000256" key="2">
    <source>
        <dbReference type="ARBA" id="ARBA00007809"/>
    </source>
</evidence>
<dbReference type="AlphaFoldDB" id="A0A9N7R911"/>
<feature type="transmembrane region" description="Helical" evidence="9">
    <location>
        <begin position="71"/>
        <end position="93"/>
    </location>
</feature>
<evidence type="ECO:0000256" key="7">
    <source>
        <dbReference type="ARBA" id="ARBA00022989"/>
    </source>
</evidence>
<dbReference type="InterPro" id="IPR004316">
    <property type="entry name" value="SWEET_rpt"/>
</dbReference>
<name>A0A9N7R911_STRHE</name>
<gene>
    <name evidence="10" type="ORF">SHERM_18897</name>
</gene>
<dbReference type="InterPro" id="IPR047664">
    <property type="entry name" value="SWEET"/>
</dbReference>
<dbReference type="GO" id="GO:0005886">
    <property type="term" value="C:plasma membrane"/>
    <property type="evidence" value="ECO:0007669"/>
    <property type="project" value="UniProtKB-SubCell"/>
</dbReference>
<keyword evidence="8 9" id="KW-0472">Membrane</keyword>
<evidence type="ECO:0000313" key="10">
    <source>
        <dbReference type="EMBL" id="CAA0820895.1"/>
    </source>
</evidence>
<evidence type="ECO:0000256" key="9">
    <source>
        <dbReference type="RuleBase" id="RU910715"/>
    </source>
</evidence>
<comment type="subcellular location">
    <subcellularLocation>
        <location evidence="9">Cell membrane</location>
        <topology evidence="9">Multi-pass membrane protein</topology>
    </subcellularLocation>
    <subcellularLocation>
        <location evidence="1">Endomembrane system</location>
        <topology evidence="1">Multi-pass membrane protein</topology>
    </subcellularLocation>
</comment>
<keyword evidence="3 9" id="KW-0813">Transport</keyword>
<evidence type="ECO:0000256" key="8">
    <source>
        <dbReference type="ARBA" id="ARBA00023136"/>
    </source>
</evidence>
<evidence type="ECO:0000313" key="11">
    <source>
        <dbReference type="Proteomes" id="UP001153555"/>
    </source>
</evidence>
<dbReference type="GO" id="GO:0051119">
    <property type="term" value="F:sugar transmembrane transporter activity"/>
    <property type="evidence" value="ECO:0007669"/>
    <property type="project" value="InterPro"/>
</dbReference>
<organism evidence="10 11">
    <name type="scientific">Striga hermonthica</name>
    <name type="common">Purple witchweed</name>
    <name type="synonym">Buchnera hermonthica</name>
    <dbReference type="NCBI Taxonomy" id="68872"/>
    <lineage>
        <taxon>Eukaryota</taxon>
        <taxon>Viridiplantae</taxon>
        <taxon>Streptophyta</taxon>
        <taxon>Embryophyta</taxon>
        <taxon>Tracheophyta</taxon>
        <taxon>Spermatophyta</taxon>
        <taxon>Magnoliopsida</taxon>
        <taxon>eudicotyledons</taxon>
        <taxon>Gunneridae</taxon>
        <taxon>Pentapetalae</taxon>
        <taxon>asterids</taxon>
        <taxon>lamiids</taxon>
        <taxon>Lamiales</taxon>
        <taxon>Orobanchaceae</taxon>
        <taxon>Buchnereae</taxon>
        <taxon>Striga</taxon>
    </lineage>
</organism>
<dbReference type="PANTHER" id="PTHR10791:SF159">
    <property type="entry name" value="BIDIRECTIONAL SUGAR TRANSPORTER SWEET5"/>
    <property type="match status" value="1"/>
</dbReference>
<evidence type="ECO:0000256" key="6">
    <source>
        <dbReference type="ARBA" id="ARBA00022737"/>
    </source>
</evidence>
<evidence type="ECO:0000256" key="3">
    <source>
        <dbReference type="ARBA" id="ARBA00022448"/>
    </source>
</evidence>
<dbReference type="FunFam" id="1.20.1280.290:FF:000002">
    <property type="entry name" value="Bidirectional sugar transporter SWEET"/>
    <property type="match status" value="1"/>
</dbReference>
<feature type="transmembrane region" description="Helical" evidence="9">
    <location>
        <begin position="47"/>
        <end position="65"/>
    </location>
</feature>
<protein>
    <recommendedName>
        <fullName evidence="9">Bidirectional sugar transporter SWEET</fullName>
    </recommendedName>
</protein>